<evidence type="ECO:0000313" key="2">
    <source>
        <dbReference type="Proteomes" id="UP001376459"/>
    </source>
</evidence>
<dbReference type="Proteomes" id="UP001376459">
    <property type="component" value="Unassembled WGS sequence"/>
</dbReference>
<evidence type="ECO:0000313" key="1">
    <source>
        <dbReference type="EMBL" id="MEJ8672799.1"/>
    </source>
</evidence>
<organism evidence="1 2">
    <name type="scientific">Streptomyces machairae</name>
    <dbReference type="NCBI Taxonomy" id="3134109"/>
    <lineage>
        <taxon>Bacteria</taxon>
        <taxon>Bacillati</taxon>
        <taxon>Actinomycetota</taxon>
        <taxon>Actinomycetes</taxon>
        <taxon>Kitasatosporales</taxon>
        <taxon>Streptomycetaceae</taxon>
        <taxon>Streptomyces</taxon>
    </lineage>
</organism>
<name>A0ABU8UV83_9ACTN</name>
<comment type="caution">
    <text evidence="1">The sequence shown here is derived from an EMBL/GenBank/DDBJ whole genome shotgun (WGS) entry which is preliminary data.</text>
</comment>
<reference evidence="1 2" key="1">
    <citation type="submission" date="2024-03" db="EMBL/GenBank/DDBJ databases">
        <title>Novel Streptomyces species of biotechnological and ecological value are a feature of Machair soil.</title>
        <authorList>
            <person name="Prole J.R."/>
            <person name="Goodfellow M."/>
            <person name="Allenby N."/>
            <person name="Ward A.C."/>
        </authorList>
    </citation>
    <scope>NUCLEOTIDE SEQUENCE [LARGE SCALE GENOMIC DNA]</scope>
    <source>
        <strain evidence="1 2">MS1.AVA.1</strain>
    </source>
</reference>
<dbReference type="EMBL" id="JBBKAK010000001">
    <property type="protein sequence ID" value="MEJ8672799.1"/>
    <property type="molecule type" value="Genomic_DNA"/>
</dbReference>
<proteinExistence type="predicted"/>
<protein>
    <submittedName>
        <fullName evidence="1">Uncharacterized protein</fullName>
    </submittedName>
</protein>
<gene>
    <name evidence="1" type="ORF">WKI71_43945</name>
</gene>
<sequence>MVFSKAVSGTPSAVFPRADFDLVPMQSTGLVSIPFGSPAGWLGSRWDRRLRPVAGRENRRLYEESEARLLAAAE</sequence>
<accession>A0ABU8UV83</accession>
<keyword evidence="2" id="KW-1185">Reference proteome</keyword>